<keyword evidence="2" id="KW-0472">Membrane</keyword>
<comment type="caution">
    <text evidence="3">The sequence shown here is derived from an EMBL/GenBank/DDBJ whole genome shotgun (WGS) entry which is preliminary data.</text>
</comment>
<feature type="transmembrane region" description="Helical" evidence="2">
    <location>
        <begin position="410"/>
        <end position="430"/>
    </location>
</feature>
<evidence type="ECO:0000313" key="3">
    <source>
        <dbReference type="EMBL" id="PRY89318.1"/>
    </source>
</evidence>
<name>A0A2T0WRI2_9RHOB</name>
<feature type="coiled-coil region" evidence="1">
    <location>
        <begin position="314"/>
        <end position="372"/>
    </location>
</feature>
<keyword evidence="2" id="KW-1133">Transmembrane helix</keyword>
<proteinExistence type="predicted"/>
<dbReference type="PANTHER" id="PTHR32309">
    <property type="entry name" value="TYROSINE-PROTEIN KINASE"/>
    <property type="match status" value="1"/>
</dbReference>
<evidence type="ECO:0000313" key="4">
    <source>
        <dbReference type="Proteomes" id="UP000238392"/>
    </source>
</evidence>
<dbReference type="Proteomes" id="UP000238392">
    <property type="component" value="Unassembled WGS sequence"/>
</dbReference>
<evidence type="ECO:0000256" key="1">
    <source>
        <dbReference type="SAM" id="Coils"/>
    </source>
</evidence>
<dbReference type="EMBL" id="PVTQ01000006">
    <property type="protein sequence ID" value="PRY89318.1"/>
    <property type="molecule type" value="Genomic_DNA"/>
</dbReference>
<dbReference type="AlphaFoldDB" id="A0A2T0WRI2"/>
<keyword evidence="2" id="KW-0812">Transmembrane</keyword>
<sequence>MSMSFKYYFSIFLQRMTWFLVVFVAISGLAITVAMTLPPSYVSQVRLIVESAQIPGDLAESTVQISAEEQLQIFETRLLTRANMLDISRRLQVLEDSGSMSPDEIVDAMRARTDISTSAGRNQATLMTMSFEASEAVTAAAVLNEYLSLILREDAEYRSNRAGQTQEFFAQEVARLGDELSSQSAAILSFKNKNAEALPESLEYRREQQLSLQERIAQLQRDREALEDQRERLTQIYETTGRVDTATTLSPDAQRLRNLENELSEARAIYSENHPKLKSLLSRVAQARASLDTSGVGASPTDADPAKVMFDLQMGEIAARLEDLEVQRSQTEQRLTEVNATIEATPANSIALQALERDYDNAQAQYNLAVERLAKASTGERIETLARGQRITVVEQPTAPTEPSKPNRPMIAGGGLFVGLILGIALIVVLEMLDGTARRPADLVDRLGITPIGTIPYLQTQRQKMVRRSSYALIGILIITMIPTAIYLLHTYYLPLDLIAERVMNKFDLRG</sequence>
<feature type="transmembrane region" description="Helical" evidence="2">
    <location>
        <begin position="471"/>
        <end position="494"/>
    </location>
</feature>
<keyword evidence="1" id="KW-0175">Coiled coil</keyword>
<keyword evidence="4" id="KW-1185">Reference proteome</keyword>
<feature type="coiled-coil region" evidence="1">
    <location>
        <begin position="209"/>
        <end position="236"/>
    </location>
</feature>
<accession>A0A2T0WRI2</accession>
<gene>
    <name evidence="3" type="ORF">CLV74_10620</name>
</gene>
<organism evidence="3 4">
    <name type="scientific">Donghicola tyrosinivorans</name>
    <dbReference type="NCBI Taxonomy" id="1652492"/>
    <lineage>
        <taxon>Bacteria</taxon>
        <taxon>Pseudomonadati</taxon>
        <taxon>Pseudomonadota</taxon>
        <taxon>Alphaproteobacteria</taxon>
        <taxon>Rhodobacterales</taxon>
        <taxon>Roseobacteraceae</taxon>
        <taxon>Donghicola</taxon>
    </lineage>
</organism>
<dbReference type="PANTHER" id="PTHR32309:SF31">
    <property type="entry name" value="CAPSULAR EXOPOLYSACCHARIDE FAMILY"/>
    <property type="match status" value="1"/>
</dbReference>
<protein>
    <submittedName>
        <fullName evidence="3">Polysaccharide chain length determinant protein (PEP-CTERM system associated)</fullName>
    </submittedName>
</protein>
<reference evidence="3 4" key="1">
    <citation type="submission" date="2018-03" db="EMBL/GenBank/DDBJ databases">
        <title>Genomic Encyclopedia of Archaeal and Bacterial Type Strains, Phase II (KMG-II): from individual species to whole genera.</title>
        <authorList>
            <person name="Goeker M."/>
        </authorList>
    </citation>
    <scope>NUCLEOTIDE SEQUENCE [LARGE SCALE GENOMIC DNA]</scope>
    <source>
        <strain evidence="3 4">DSM 100212</strain>
    </source>
</reference>
<dbReference type="InterPro" id="IPR050445">
    <property type="entry name" value="Bact_polysacc_biosynth/exp"/>
</dbReference>
<evidence type="ECO:0000256" key="2">
    <source>
        <dbReference type="SAM" id="Phobius"/>
    </source>
</evidence>